<evidence type="ECO:0000256" key="4">
    <source>
        <dbReference type="ARBA" id="ARBA00022559"/>
    </source>
</evidence>
<evidence type="ECO:0000256" key="11">
    <source>
        <dbReference type="SAM" id="MobiDB-lite"/>
    </source>
</evidence>
<dbReference type="InterPro" id="IPR018028">
    <property type="entry name" value="Catalase"/>
</dbReference>
<evidence type="ECO:0000256" key="8">
    <source>
        <dbReference type="ARBA" id="ARBA00023004"/>
    </source>
</evidence>
<dbReference type="PROSITE" id="PS00438">
    <property type="entry name" value="CATALASE_2"/>
    <property type="match status" value="1"/>
</dbReference>
<dbReference type="GO" id="GO:0004096">
    <property type="term" value="F:catalase activity"/>
    <property type="evidence" value="ECO:0007669"/>
    <property type="project" value="UniProtKB-EC"/>
</dbReference>
<organism evidence="13 14">
    <name type="scientific">Massilia phyllostachyos</name>
    <dbReference type="NCBI Taxonomy" id="2898585"/>
    <lineage>
        <taxon>Bacteria</taxon>
        <taxon>Pseudomonadati</taxon>
        <taxon>Pseudomonadota</taxon>
        <taxon>Betaproteobacteria</taxon>
        <taxon>Burkholderiales</taxon>
        <taxon>Oxalobacteraceae</taxon>
        <taxon>Telluria group</taxon>
        <taxon>Massilia</taxon>
    </lineage>
</organism>
<dbReference type="InterPro" id="IPR041399">
    <property type="entry name" value="Catalase_large_C"/>
</dbReference>
<keyword evidence="5 10" id="KW-0349">Heme</keyword>
<evidence type="ECO:0000256" key="9">
    <source>
        <dbReference type="ARBA" id="ARBA00023324"/>
    </source>
</evidence>
<evidence type="ECO:0000256" key="3">
    <source>
        <dbReference type="ARBA" id="ARBA00012314"/>
    </source>
</evidence>
<dbReference type="PROSITE" id="PS51402">
    <property type="entry name" value="CATALASE_3"/>
    <property type="match status" value="1"/>
</dbReference>
<dbReference type="Gene3D" id="3.40.50.880">
    <property type="match status" value="1"/>
</dbReference>
<keyword evidence="4 10" id="KW-0575">Peroxidase</keyword>
<dbReference type="RefSeq" id="WP_231059998.1">
    <property type="nucleotide sequence ID" value="NZ_JAJNOC010000008.1"/>
</dbReference>
<comment type="catalytic activity">
    <reaction evidence="10">
        <text>2 H2O2 = O2 + 2 H2O</text>
        <dbReference type="Rhea" id="RHEA:20309"/>
        <dbReference type="ChEBI" id="CHEBI:15377"/>
        <dbReference type="ChEBI" id="CHEBI:15379"/>
        <dbReference type="ChEBI" id="CHEBI:16240"/>
        <dbReference type="EC" id="1.11.1.6"/>
    </reaction>
</comment>
<dbReference type="InterPro" id="IPR024708">
    <property type="entry name" value="Catalase_AS"/>
</dbReference>
<comment type="function">
    <text evidence="2 10">Decomposes hydrogen peroxide into water and oxygen; serves to protect cells from the toxic effects of hydrogen peroxide.</text>
</comment>
<dbReference type="CDD" id="cd03132">
    <property type="entry name" value="GATase1_catalase"/>
    <property type="match status" value="1"/>
</dbReference>
<evidence type="ECO:0000256" key="10">
    <source>
        <dbReference type="PIRNR" id="PIRNR038927"/>
    </source>
</evidence>
<dbReference type="InterPro" id="IPR011614">
    <property type="entry name" value="Catalase_core"/>
</dbReference>
<evidence type="ECO:0000256" key="2">
    <source>
        <dbReference type="ARBA" id="ARBA00002974"/>
    </source>
</evidence>
<dbReference type="InterPro" id="IPR029062">
    <property type="entry name" value="Class_I_gatase-like"/>
</dbReference>
<evidence type="ECO:0000256" key="7">
    <source>
        <dbReference type="ARBA" id="ARBA00023002"/>
    </source>
</evidence>
<dbReference type="InterPro" id="IPR024712">
    <property type="entry name" value="Catalase_clade2"/>
</dbReference>
<evidence type="ECO:0000259" key="12">
    <source>
        <dbReference type="SMART" id="SM01060"/>
    </source>
</evidence>
<dbReference type="Pfam" id="PF00199">
    <property type="entry name" value="Catalase"/>
    <property type="match status" value="1"/>
</dbReference>
<dbReference type="EC" id="1.11.1.6" evidence="3 10"/>
<comment type="caution">
    <text evidence="13">The sequence shown here is derived from an EMBL/GenBank/DDBJ whole genome shotgun (WGS) entry which is preliminary data.</text>
</comment>
<dbReference type="Gene3D" id="2.40.180.10">
    <property type="entry name" value="Catalase core domain"/>
    <property type="match status" value="1"/>
</dbReference>
<dbReference type="Gene3D" id="1.20.1370.20">
    <property type="match status" value="1"/>
</dbReference>
<gene>
    <name evidence="13" type="ORF">LQ564_20695</name>
</gene>
<feature type="domain" description="Catalase core" evidence="12">
    <location>
        <begin position="130"/>
        <end position="518"/>
    </location>
</feature>
<evidence type="ECO:0000313" key="14">
    <source>
        <dbReference type="Proteomes" id="UP001179361"/>
    </source>
</evidence>
<dbReference type="InterPro" id="IPR020835">
    <property type="entry name" value="Catalase_sf"/>
</dbReference>
<protein>
    <recommendedName>
        <fullName evidence="3 10">Catalase</fullName>
        <ecNumber evidence="3 10">1.11.1.6</ecNumber>
    </recommendedName>
</protein>
<comment type="similarity">
    <text evidence="10">Belongs to the catalase family.</text>
</comment>
<dbReference type="PRINTS" id="PR00067">
    <property type="entry name" value="CATALASE"/>
</dbReference>
<keyword evidence="8 10" id="KW-0408">Iron</keyword>
<dbReference type="SUPFAM" id="SSF52317">
    <property type="entry name" value="Class I glutamine amidotransferase-like"/>
    <property type="match status" value="1"/>
</dbReference>
<evidence type="ECO:0000313" key="13">
    <source>
        <dbReference type="EMBL" id="MCD2518720.1"/>
    </source>
</evidence>
<dbReference type="InterPro" id="IPR043156">
    <property type="entry name" value="Catalase_clade2_helical"/>
</dbReference>
<dbReference type="SUPFAM" id="SSF56634">
    <property type="entry name" value="Heme-dependent catalase-like"/>
    <property type="match status" value="1"/>
</dbReference>
<dbReference type="PANTHER" id="PTHR42821:SF1">
    <property type="entry name" value="CATALASE-B"/>
    <property type="match status" value="1"/>
</dbReference>
<evidence type="ECO:0000256" key="1">
    <source>
        <dbReference type="ARBA" id="ARBA00001971"/>
    </source>
</evidence>
<name>A0ABS8QDH6_9BURK</name>
<comment type="cofactor">
    <cofactor evidence="1 10">
        <name>heme</name>
        <dbReference type="ChEBI" id="CHEBI:30413"/>
    </cofactor>
</comment>
<dbReference type="Pfam" id="PF18011">
    <property type="entry name" value="Catalase_C"/>
    <property type="match status" value="1"/>
</dbReference>
<keyword evidence="6 10" id="KW-0479">Metal-binding</keyword>
<dbReference type="PIRSF" id="PIRSF038927">
    <property type="entry name" value="Catalase_clade2"/>
    <property type="match status" value="1"/>
</dbReference>
<keyword evidence="9 10" id="KW-0376">Hydrogen peroxide</keyword>
<evidence type="ECO:0000256" key="5">
    <source>
        <dbReference type="ARBA" id="ARBA00022617"/>
    </source>
</evidence>
<evidence type="ECO:0000256" key="6">
    <source>
        <dbReference type="ARBA" id="ARBA00022723"/>
    </source>
</evidence>
<proteinExistence type="inferred from homology"/>
<dbReference type="SMART" id="SM01060">
    <property type="entry name" value="Catalase"/>
    <property type="match status" value="1"/>
</dbReference>
<accession>A0ABS8QDH6</accession>
<dbReference type="Pfam" id="PF06628">
    <property type="entry name" value="Catalase-rel"/>
    <property type="match status" value="1"/>
</dbReference>
<sequence>MANQNKAPTSVAGAGSIMSTMAGPSDPTPPDTLASNNAVGERLLEKQAAGQDLSAAMPFNTNKADEYGDAARTPEPGATHQPSTPAATGSTSSEIIANDKVGDGVPPIGENPTVDPLDRVRVDASDRHLTTNQGVPIADNQHSLKVGLRGPTAMEDFILREKLTHFDHERIPERVVHARGSAAHGFFEAYEDLSDITRAAPFSAKGKRTPVFVRFSTVAGERGSTDVARDVRGFAVKFYTEQGNWDLVGNNIPVFFIQDAMKFPDLVHAVKPEPHHGMPQAASAHDTFWDFASLSPEIAHMLMWVMSDRAIPRSYRTMQGFGVHTFRLLNAQGESRFVKFHWTPVAGTHSLVWDEAVKISGADPDFHRRDLWEAIEAGNFPEWELGLQVFTEEQANAFEFDILDATKLVPEELVPVRPVGRLVLDRNPDNFFAETEQVAFCTAHIIPGIDFTNDPLLQGRIHSYLDTQLTRLGGPNFHEIPINAPIAQVQNNQRDGMHRQAIHRGRVSYEPNSLGGGCPFQSGRMGFTSFPERVAEDKVRGKPELFADHYSQARLFYKSQTEVEQSHIANAFRFELTRVQTVAIRVRMLALLANVDADLAAKVAEGLGLEVPEPLPLATDAPIPDYPASPSLSLLARPGETGVRTRRVAIFVAPGVDGKQVTKLYADLVQDGAVPRLVSTMLGKVKSANGDTLDVEVSLEAGPSVLYDGMIVPDGAKAVEALARNAHAIDFVREQYRHCKPILVLGAGETLLDRAMVPKTLPDGSDDPGLFIGDADGFKQALAAHRAFARETDPPMV</sequence>
<dbReference type="InterPro" id="IPR010582">
    <property type="entry name" value="Catalase_immune_responsive"/>
</dbReference>
<feature type="compositionally biased region" description="Low complexity" evidence="11">
    <location>
        <begin position="82"/>
        <end position="93"/>
    </location>
</feature>
<dbReference type="Proteomes" id="UP001179361">
    <property type="component" value="Unassembled WGS sequence"/>
</dbReference>
<dbReference type="EMBL" id="JAJNOC010000008">
    <property type="protein sequence ID" value="MCD2518720.1"/>
    <property type="molecule type" value="Genomic_DNA"/>
</dbReference>
<reference evidence="13" key="1">
    <citation type="submission" date="2021-11" db="EMBL/GenBank/DDBJ databases">
        <title>The complete genome of Massilia sp sp. G4R7.</title>
        <authorList>
            <person name="Liu L."/>
            <person name="Yue J."/>
            <person name="Yuan J."/>
            <person name="Yang F."/>
            <person name="Li L."/>
        </authorList>
    </citation>
    <scope>NUCLEOTIDE SEQUENCE</scope>
    <source>
        <strain evidence="13">G4R7</strain>
    </source>
</reference>
<keyword evidence="14" id="KW-1185">Reference proteome</keyword>
<dbReference type="PANTHER" id="PTHR42821">
    <property type="entry name" value="CATALASE"/>
    <property type="match status" value="1"/>
</dbReference>
<feature type="region of interest" description="Disordered" evidence="11">
    <location>
        <begin position="1"/>
        <end position="117"/>
    </location>
</feature>
<keyword evidence="7 10" id="KW-0560">Oxidoreductase</keyword>